<dbReference type="RefSeq" id="WP_184817619.1">
    <property type="nucleotide sequence ID" value="NZ_BMTI01000001.1"/>
</dbReference>
<organism evidence="3 4">
    <name type="scientific">Streptomyces griseomycini</name>
    <dbReference type="NCBI Taxonomy" id="66895"/>
    <lineage>
        <taxon>Bacteria</taxon>
        <taxon>Bacillati</taxon>
        <taxon>Actinomycetota</taxon>
        <taxon>Actinomycetes</taxon>
        <taxon>Kitasatosporales</taxon>
        <taxon>Streptomycetaceae</taxon>
        <taxon>Streptomyces</taxon>
    </lineage>
</organism>
<keyword evidence="2" id="KW-1133">Transmembrane helix</keyword>
<feature type="compositionally biased region" description="Basic and acidic residues" evidence="1">
    <location>
        <begin position="1"/>
        <end position="11"/>
    </location>
</feature>
<proteinExistence type="predicted"/>
<sequence length="298" mass="32641">MNDEHFDHLWHTPDFPSQNEGPATGRHRASAVYAEPVEPAVPPWDPAEELAYLLQEARGDEYARDQHGRTVPHPREETPVTAPPAGGPLGNLQEITAELPPLRAAPRGHRKLAPRRRPDAVRLASCVIAALAAVTVSMVSVFSGVVTYEPLLLVTTAHSSGSSSAWWPVLVYGPWLAGSLSVLRAALHQRRALHSWFVVLLFSSVAVLLCVAQAPRTITDTAAAALPGVAALACFQQLVRQITLTRPPRRATPRHRLRPSAEHSAPLSAPGRRERFRDPAHPYRRETPPDRHPGQRTP</sequence>
<reference evidence="3 4" key="1">
    <citation type="submission" date="2020-08" db="EMBL/GenBank/DDBJ databases">
        <title>Genomic Encyclopedia of Type Strains, Phase III (KMG-III): the genomes of soil and plant-associated and newly described type strains.</title>
        <authorList>
            <person name="Whitman W."/>
        </authorList>
    </citation>
    <scope>NUCLEOTIDE SEQUENCE [LARGE SCALE GENOMIC DNA]</scope>
    <source>
        <strain evidence="3 4">CECT 3273</strain>
    </source>
</reference>
<gene>
    <name evidence="3" type="ORF">FHS37_000826</name>
</gene>
<evidence type="ECO:0000313" key="3">
    <source>
        <dbReference type="EMBL" id="MBB4896810.1"/>
    </source>
</evidence>
<evidence type="ECO:0000313" key="4">
    <source>
        <dbReference type="Proteomes" id="UP000579523"/>
    </source>
</evidence>
<protein>
    <recommendedName>
        <fullName evidence="5">DUF2637 domain-containing protein</fullName>
    </recommendedName>
</protein>
<keyword evidence="4" id="KW-1185">Reference proteome</keyword>
<feature type="region of interest" description="Disordered" evidence="1">
    <location>
        <begin position="1"/>
        <end position="27"/>
    </location>
</feature>
<dbReference type="AlphaFoldDB" id="A0A7W7PQG2"/>
<feature type="transmembrane region" description="Helical" evidence="2">
    <location>
        <begin position="120"/>
        <end position="145"/>
    </location>
</feature>
<dbReference type="SUPFAM" id="SSF103473">
    <property type="entry name" value="MFS general substrate transporter"/>
    <property type="match status" value="1"/>
</dbReference>
<comment type="caution">
    <text evidence="3">The sequence shown here is derived from an EMBL/GenBank/DDBJ whole genome shotgun (WGS) entry which is preliminary data.</text>
</comment>
<dbReference type="InterPro" id="IPR036259">
    <property type="entry name" value="MFS_trans_sf"/>
</dbReference>
<dbReference type="Proteomes" id="UP000579523">
    <property type="component" value="Unassembled WGS sequence"/>
</dbReference>
<feature type="region of interest" description="Disordered" evidence="1">
    <location>
        <begin position="246"/>
        <end position="298"/>
    </location>
</feature>
<dbReference type="EMBL" id="JACHJI010000001">
    <property type="protein sequence ID" value="MBB4896810.1"/>
    <property type="molecule type" value="Genomic_DNA"/>
</dbReference>
<dbReference type="InterPro" id="IPR021235">
    <property type="entry name" value="DUF2637"/>
</dbReference>
<keyword evidence="2" id="KW-0812">Transmembrane</keyword>
<evidence type="ECO:0000256" key="1">
    <source>
        <dbReference type="SAM" id="MobiDB-lite"/>
    </source>
</evidence>
<evidence type="ECO:0000256" key="2">
    <source>
        <dbReference type="SAM" id="Phobius"/>
    </source>
</evidence>
<dbReference type="Pfam" id="PF10935">
    <property type="entry name" value="DUF2637"/>
    <property type="match status" value="1"/>
</dbReference>
<keyword evidence="2" id="KW-0472">Membrane</keyword>
<feature type="compositionally biased region" description="Basic and acidic residues" evidence="1">
    <location>
        <begin position="64"/>
        <end position="78"/>
    </location>
</feature>
<feature type="transmembrane region" description="Helical" evidence="2">
    <location>
        <begin position="165"/>
        <end position="183"/>
    </location>
</feature>
<name>A0A7W7PQG2_9ACTN</name>
<accession>A0A7W7PQG2</accession>
<feature type="transmembrane region" description="Helical" evidence="2">
    <location>
        <begin position="195"/>
        <end position="215"/>
    </location>
</feature>
<feature type="region of interest" description="Disordered" evidence="1">
    <location>
        <begin position="64"/>
        <end position="88"/>
    </location>
</feature>
<evidence type="ECO:0008006" key="5">
    <source>
        <dbReference type="Google" id="ProtNLM"/>
    </source>
</evidence>
<feature type="compositionally biased region" description="Basic and acidic residues" evidence="1">
    <location>
        <begin position="271"/>
        <end position="298"/>
    </location>
</feature>
<feature type="compositionally biased region" description="Basic residues" evidence="1">
    <location>
        <begin position="247"/>
        <end position="258"/>
    </location>
</feature>